<dbReference type="EMBL" id="CABM01000026">
    <property type="protein sequence ID" value="CBH96417.1"/>
    <property type="molecule type" value="Genomic_DNA"/>
</dbReference>
<evidence type="ECO:0000313" key="2">
    <source>
        <dbReference type="EMBL" id="CBH96417.1"/>
    </source>
</evidence>
<dbReference type="InterPro" id="IPR036812">
    <property type="entry name" value="NAD(P)_OxRdtase_dom_sf"/>
</dbReference>
<sequence>MNLVQLESGEQWPALGLGTWRFGEDTARHASEIAAVRRALELGYRVLDTAEMYGEGGAERVVGEALAGAMHEGVVKREQVLVVSKVYPHNASAAGVQAACERSLRRLGLDQIDLYLLHWRGSVPLEETLEGFTRLVASGRIRHWGVSNFDLQDMHELLRLGGGTHCATNQVYYAASSRGVEFDLLPWMQSQRMPLMAYSPLDEGKLAHDTRLAALAQALGLSAAQLALAWVLRQPGVMAIPKAGSQQHLRDNLAAASTTLDAATCKAIDQLFPSPRGKQPLAMI</sequence>
<proteinExistence type="predicted"/>
<organism evidence="2">
    <name type="scientific">mine drainage metagenome</name>
    <dbReference type="NCBI Taxonomy" id="410659"/>
    <lineage>
        <taxon>unclassified sequences</taxon>
        <taxon>metagenomes</taxon>
        <taxon>ecological metagenomes</taxon>
    </lineage>
</organism>
<accession>E6PNB5</accession>
<comment type="caution">
    <text evidence="2">The sequence shown here is derived from an EMBL/GenBank/DDBJ whole genome shotgun (WGS) entry which is preliminary data.</text>
</comment>
<dbReference type="PANTHER" id="PTHR43638">
    <property type="entry name" value="OXIDOREDUCTASE, ALDO/KETO REDUCTASE FAMILY PROTEIN"/>
    <property type="match status" value="1"/>
</dbReference>
<keyword evidence="2" id="KW-0560">Oxidoreductase</keyword>
<reference evidence="2" key="1">
    <citation type="submission" date="2009-10" db="EMBL/GenBank/DDBJ databases">
        <title>Diversity of trophic interactions inside an arsenic-rich microbial ecosystem.</title>
        <authorList>
            <person name="Bertin P.N."/>
            <person name="Heinrich-Salmeron A."/>
            <person name="Pelletier E."/>
            <person name="Goulhen-Chollet F."/>
            <person name="Arsene-Ploetze F."/>
            <person name="Gallien S."/>
            <person name="Calteau A."/>
            <person name="Vallenet D."/>
            <person name="Casiot C."/>
            <person name="Chane-Woon-Ming B."/>
            <person name="Giloteaux L."/>
            <person name="Barakat M."/>
            <person name="Bonnefoy V."/>
            <person name="Bruneel O."/>
            <person name="Chandler M."/>
            <person name="Cleiss J."/>
            <person name="Duran R."/>
            <person name="Elbaz-Poulichet F."/>
            <person name="Fonknechten N."/>
            <person name="Lauga B."/>
            <person name="Mornico D."/>
            <person name="Ortet P."/>
            <person name="Schaeffer C."/>
            <person name="Siguier P."/>
            <person name="Alexander Thil Smith A."/>
            <person name="Van Dorsselaer A."/>
            <person name="Weissenbach J."/>
            <person name="Medigue C."/>
            <person name="Le Paslier D."/>
        </authorList>
    </citation>
    <scope>NUCLEOTIDE SEQUENCE</scope>
</reference>
<dbReference type="InterPro" id="IPR023210">
    <property type="entry name" value="NADP_OxRdtase_dom"/>
</dbReference>
<name>E6PNB5_9ZZZZ</name>
<dbReference type="EC" id="1.1.1.274" evidence="2"/>
<dbReference type="PIRSF" id="PIRSF000097">
    <property type="entry name" value="AKR"/>
    <property type="match status" value="1"/>
</dbReference>
<gene>
    <name evidence="2" type="ORF">CARN2_1275</name>
</gene>
<protein>
    <submittedName>
        <fullName evidence="2">Putative 2,5-didehydrogluconate reductase</fullName>
        <ecNumber evidence="2">1.1.1.274</ecNumber>
    </submittedName>
</protein>
<dbReference type="GO" id="GO:0050580">
    <property type="term" value="F:2,5-didehydrogluconate reductase activity"/>
    <property type="evidence" value="ECO:0007669"/>
    <property type="project" value="UniProtKB-EC"/>
</dbReference>
<evidence type="ECO:0000259" key="1">
    <source>
        <dbReference type="Pfam" id="PF00248"/>
    </source>
</evidence>
<dbReference type="PANTHER" id="PTHR43638:SF3">
    <property type="entry name" value="ALDEHYDE REDUCTASE"/>
    <property type="match status" value="1"/>
</dbReference>
<dbReference type="Gene3D" id="3.20.20.100">
    <property type="entry name" value="NADP-dependent oxidoreductase domain"/>
    <property type="match status" value="1"/>
</dbReference>
<dbReference type="AlphaFoldDB" id="E6PNB5"/>
<feature type="domain" description="NADP-dependent oxidoreductase" evidence="1">
    <location>
        <begin position="15"/>
        <end position="271"/>
    </location>
</feature>
<dbReference type="PRINTS" id="PR00069">
    <property type="entry name" value="ALDKETRDTASE"/>
</dbReference>
<dbReference type="InterPro" id="IPR020471">
    <property type="entry name" value="AKR"/>
</dbReference>
<dbReference type="Pfam" id="PF00248">
    <property type="entry name" value="Aldo_ket_red"/>
    <property type="match status" value="1"/>
</dbReference>
<dbReference type="SUPFAM" id="SSF51430">
    <property type="entry name" value="NAD(P)-linked oxidoreductase"/>
    <property type="match status" value="1"/>
</dbReference>